<gene>
    <name evidence="1" type="ordered locus">Mvol_0944</name>
</gene>
<dbReference type="OrthoDB" id="61906at2157"/>
<dbReference type="Proteomes" id="UP000007722">
    <property type="component" value="Chromosome"/>
</dbReference>
<dbReference type="AlphaFoldDB" id="D7DTZ1"/>
<name>D7DTZ1_METV3</name>
<dbReference type="HOGENOM" id="CLU_1357936_0_0_2"/>
<dbReference type="STRING" id="456320.Mvol_0944"/>
<evidence type="ECO:0000313" key="1">
    <source>
        <dbReference type="EMBL" id="ADI36601.1"/>
    </source>
</evidence>
<evidence type="ECO:0000313" key="2">
    <source>
        <dbReference type="Proteomes" id="UP000007722"/>
    </source>
</evidence>
<dbReference type="eggNOG" id="arCOG06655">
    <property type="taxonomic scope" value="Archaea"/>
</dbReference>
<dbReference type="KEGG" id="mvo:Mvol_0944"/>
<dbReference type="InParanoid" id="D7DTZ1"/>
<proteinExistence type="predicted"/>
<accession>D7DTZ1</accession>
<reference evidence="1 2" key="1">
    <citation type="submission" date="2010-05" db="EMBL/GenBank/DDBJ databases">
        <title>Complete sequence of Methanococcus voltae A3.</title>
        <authorList>
            <consortium name="US DOE Joint Genome Institute"/>
            <person name="Lucas S."/>
            <person name="Copeland A."/>
            <person name="Lapidus A."/>
            <person name="Cheng J.-F."/>
            <person name="Bruce D."/>
            <person name="Goodwin L."/>
            <person name="Pitluck S."/>
            <person name="Lowry S."/>
            <person name="Clum A."/>
            <person name="Land M."/>
            <person name="Hauser L."/>
            <person name="Kyrpides N."/>
            <person name="Mikhailova N."/>
            <person name="Whitman W.B."/>
            <person name="Woyke T."/>
        </authorList>
    </citation>
    <scope>NUCLEOTIDE SEQUENCE [LARGE SCALE GENOMIC DNA]</scope>
    <source>
        <strain evidence="2">ATCC BAA-1334 / A3</strain>
    </source>
</reference>
<sequence length="201" mass="22355">MNMSDSVEEINIDTGLDLEKLDSVEEDLSVKAESLKSSMDSILNKIKFAVQSDDEELQSMKADINKISGTSISTPSNSNTKECSEMNSEILNIINNKLDVLIDAKDEQNLMLKKISEDIDDMLIKIDKSADLIMENFENQNVRFDNLLGLLQDILEGIQQIKGLLSDMNMNNMTKASNVVDNLKHKIDDYIGSDNTGVASC</sequence>
<dbReference type="EMBL" id="CP002057">
    <property type="protein sequence ID" value="ADI36601.1"/>
    <property type="molecule type" value="Genomic_DNA"/>
</dbReference>
<keyword evidence="2" id="KW-1185">Reference proteome</keyword>
<organism evidence="1 2">
    <name type="scientific">Methanococcus voltae (strain ATCC BAA-1334 / A3)</name>
    <dbReference type="NCBI Taxonomy" id="456320"/>
    <lineage>
        <taxon>Archaea</taxon>
        <taxon>Methanobacteriati</taxon>
        <taxon>Methanobacteriota</taxon>
        <taxon>Methanomada group</taxon>
        <taxon>Methanococci</taxon>
        <taxon>Methanococcales</taxon>
        <taxon>Methanococcaceae</taxon>
        <taxon>Methanococcus</taxon>
    </lineage>
</organism>
<protein>
    <submittedName>
        <fullName evidence="1">Uncharacterized protein</fullName>
    </submittedName>
</protein>